<dbReference type="AlphaFoldDB" id="W4KL16"/>
<keyword evidence="2" id="KW-1133">Transmembrane helix</keyword>
<dbReference type="GeneID" id="20667343"/>
<dbReference type="RefSeq" id="XP_009540531.1">
    <property type="nucleotide sequence ID" value="XM_009542236.1"/>
</dbReference>
<accession>W4KL16</accession>
<dbReference type="KEGG" id="hir:HETIRDRAFT_149346"/>
<sequence length="492" mass="51079">MSAKPEGTFDMAKFLDPVKLCSALSAPGTGPVVALFKPPAASSVLPFVCLDASAPFATLPSGEDSNVELSSTYVAYLALTGRAVLSAATVGLTAGAAVYIYSMLWSKMRAVRCKQIEGPSADDVALGMWTHFPSLAAFRLNIRGHISRTAVPALPARDASASALLDAAELVNMYAVAGDAIDVAELFKTVRLCLDNETGAFDKRLLRAMMTPLPGDCSMTALDAEAANTFLRSVLACLSGQALEVEQQLEMKTTPVPEVSAPLDLEELVSTAASEPESSSEPVPERNDPITPHSKPSSATYSPSPPSTAGPSTPFSLFSHPAIVTSSPLASSTPTKVLNPRAPAFTSKIDALLADIPDIAHPSYIAPKPKLTLDLVNSHIRAASATTTATHATTYSSFNVHANVRPTALRFQPALRHASTASLPPKPVAATVALATVGPVQSARRRPGFVSLSMGGEAQRLAHAPFFASIGKGKKAAAVVAAGPSMFVGAAP</sequence>
<name>W4KL16_HETIT</name>
<keyword evidence="2" id="KW-0472">Membrane</keyword>
<feature type="region of interest" description="Disordered" evidence="1">
    <location>
        <begin position="270"/>
        <end position="314"/>
    </location>
</feature>
<evidence type="ECO:0000313" key="3">
    <source>
        <dbReference type="EMBL" id="ETW86517.1"/>
    </source>
</evidence>
<organism evidence="3 4">
    <name type="scientific">Heterobasidion irregulare (strain TC 32-1)</name>
    <dbReference type="NCBI Taxonomy" id="747525"/>
    <lineage>
        <taxon>Eukaryota</taxon>
        <taxon>Fungi</taxon>
        <taxon>Dikarya</taxon>
        <taxon>Basidiomycota</taxon>
        <taxon>Agaricomycotina</taxon>
        <taxon>Agaricomycetes</taxon>
        <taxon>Russulales</taxon>
        <taxon>Bondarzewiaceae</taxon>
        <taxon>Heterobasidion</taxon>
        <taxon>Heterobasidion annosum species complex</taxon>
    </lineage>
</organism>
<evidence type="ECO:0000256" key="1">
    <source>
        <dbReference type="SAM" id="MobiDB-lite"/>
    </source>
</evidence>
<dbReference type="InParanoid" id="W4KL16"/>
<dbReference type="HOGENOM" id="CLU_554389_0_0_1"/>
<keyword evidence="2" id="KW-0812">Transmembrane</keyword>
<dbReference type="EMBL" id="KI925454">
    <property type="protein sequence ID" value="ETW86517.1"/>
    <property type="molecule type" value="Genomic_DNA"/>
</dbReference>
<reference evidence="3 4" key="1">
    <citation type="journal article" date="2012" name="New Phytol.">
        <title>Insight into trade-off between wood decay and parasitism from the genome of a fungal forest pathogen.</title>
        <authorList>
            <person name="Olson A."/>
            <person name="Aerts A."/>
            <person name="Asiegbu F."/>
            <person name="Belbahri L."/>
            <person name="Bouzid O."/>
            <person name="Broberg A."/>
            <person name="Canback B."/>
            <person name="Coutinho P.M."/>
            <person name="Cullen D."/>
            <person name="Dalman K."/>
            <person name="Deflorio G."/>
            <person name="van Diepen L.T."/>
            <person name="Dunand C."/>
            <person name="Duplessis S."/>
            <person name="Durling M."/>
            <person name="Gonthier P."/>
            <person name="Grimwood J."/>
            <person name="Fossdal C.G."/>
            <person name="Hansson D."/>
            <person name="Henrissat B."/>
            <person name="Hietala A."/>
            <person name="Himmelstrand K."/>
            <person name="Hoffmeister D."/>
            <person name="Hogberg N."/>
            <person name="James T.Y."/>
            <person name="Karlsson M."/>
            <person name="Kohler A."/>
            <person name="Kues U."/>
            <person name="Lee Y.H."/>
            <person name="Lin Y.C."/>
            <person name="Lind M."/>
            <person name="Lindquist E."/>
            <person name="Lombard V."/>
            <person name="Lucas S."/>
            <person name="Lunden K."/>
            <person name="Morin E."/>
            <person name="Murat C."/>
            <person name="Park J."/>
            <person name="Raffaello T."/>
            <person name="Rouze P."/>
            <person name="Salamov A."/>
            <person name="Schmutz J."/>
            <person name="Solheim H."/>
            <person name="Stahlberg J."/>
            <person name="Velez H."/>
            <person name="de Vries R.P."/>
            <person name="Wiebenga A."/>
            <person name="Woodward S."/>
            <person name="Yakovlev I."/>
            <person name="Garbelotto M."/>
            <person name="Martin F."/>
            <person name="Grigoriev I.V."/>
            <person name="Stenlid J."/>
        </authorList>
    </citation>
    <scope>NUCLEOTIDE SEQUENCE [LARGE SCALE GENOMIC DNA]</scope>
    <source>
        <strain evidence="3 4">TC 32-1</strain>
    </source>
</reference>
<evidence type="ECO:0000256" key="2">
    <source>
        <dbReference type="SAM" id="Phobius"/>
    </source>
</evidence>
<keyword evidence="4" id="KW-1185">Reference proteome</keyword>
<protein>
    <submittedName>
        <fullName evidence="3">Uncharacterized protein</fullName>
    </submittedName>
</protein>
<gene>
    <name evidence="3" type="ORF">HETIRDRAFT_149346</name>
</gene>
<proteinExistence type="predicted"/>
<evidence type="ECO:0000313" key="4">
    <source>
        <dbReference type="Proteomes" id="UP000030671"/>
    </source>
</evidence>
<dbReference type="Proteomes" id="UP000030671">
    <property type="component" value="Unassembled WGS sequence"/>
</dbReference>
<feature type="transmembrane region" description="Helical" evidence="2">
    <location>
        <begin position="73"/>
        <end position="102"/>
    </location>
</feature>